<organism evidence="2 3">
    <name type="scientific">Trichonephila clavipes</name>
    <name type="common">Golden silk orbweaver</name>
    <name type="synonym">Nephila clavipes</name>
    <dbReference type="NCBI Taxonomy" id="2585209"/>
    <lineage>
        <taxon>Eukaryota</taxon>
        <taxon>Metazoa</taxon>
        <taxon>Ecdysozoa</taxon>
        <taxon>Arthropoda</taxon>
        <taxon>Chelicerata</taxon>
        <taxon>Arachnida</taxon>
        <taxon>Araneae</taxon>
        <taxon>Araneomorphae</taxon>
        <taxon>Entelegynae</taxon>
        <taxon>Araneoidea</taxon>
        <taxon>Nephilidae</taxon>
        <taxon>Trichonephila</taxon>
    </lineage>
</organism>
<reference evidence="2" key="1">
    <citation type="submission" date="2020-08" db="EMBL/GenBank/DDBJ databases">
        <title>Multicomponent nature underlies the extraordinary mechanical properties of spider dragline silk.</title>
        <authorList>
            <person name="Kono N."/>
            <person name="Nakamura H."/>
            <person name="Mori M."/>
            <person name="Yoshida Y."/>
            <person name="Ohtoshi R."/>
            <person name="Malay A.D."/>
            <person name="Moran D.A.P."/>
            <person name="Tomita M."/>
            <person name="Numata K."/>
            <person name="Arakawa K."/>
        </authorList>
    </citation>
    <scope>NUCLEOTIDE SEQUENCE</scope>
</reference>
<name>A0A8X6SHN1_TRICX</name>
<evidence type="ECO:0000256" key="1">
    <source>
        <dbReference type="SAM" id="MobiDB-lite"/>
    </source>
</evidence>
<dbReference type="Proteomes" id="UP000887159">
    <property type="component" value="Unassembled WGS sequence"/>
</dbReference>
<accession>A0A8X6SHN1</accession>
<evidence type="ECO:0000313" key="2">
    <source>
        <dbReference type="EMBL" id="GFY08601.1"/>
    </source>
</evidence>
<dbReference type="EMBL" id="BMAU01021282">
    <property type="protein sequence ID" value="GFY08601.1"/>
    <property type="molecule type" value="Genomic_DNA"/>
</dbReference>
<protein>
    <submittedName>
        <fullName evidence="2">Uncharacterized protein</fullName>
    </submittedName>
</protein>
<proteinExistence type="predicted"/>
<comment type="caution">
    <text evidence="2">The sequence shown here is derived from an EMBL/GenBank/DDBJ whole genome shotgun (WGS) entry which is preliminary data.</text>
</comment>
<feature type="region of interest" description="Disordered" evidence="1">
    <location>
        <begin position="104"/>
        <end position="137"/>
    </location>
</feature>
<dbReference type="AlphaFoldDB" id="A0A8X6SHN1"/>
<keyword evidence="3" id="KW-1185">Reference proteome</keyword>
<feature type="compositionally biased region" description="Basic and acidic residues" evidence="1">
    <location>
        <begin position="108"/>
        <end position="137"/>
    </location>
</feature>
<gene>
    <name evidence="2" type="primary">AVEN_196089_1</name>
    <name evidence="2" type="ORF">TNCV_810341</name>
</gene>
<evidence type="ECO:0000313" key="3">
    <source>
        <dbReference type="Proteomes" id="UP000887159"/>
    </source>
</evidence>
<sequence>MKVFLLNTPDHFRTKLTRPITLNGEWECCLSESTTPGKYFAVQPGYNDFYSIQQLTADSRVRLHVPQNILVTFGERLKDLLGFVQRTFTHDGYKSEYPLELRAGGAAIEEREERRRKEDESEQEGVDKMGERENMLE</sequence>